<feature type="binding site" evidence="2">
    <location>
        <position position="70"/>
    </location>
    <ligand>
        <name>Mg(2+)</name>
        <dbReference type="ChEBI" id="CHEBI:18420"/>
        <label>3</label>
    </ligand>
</feature>
<feature type="binding site" evidence="2">
    <location>
        <position position="203"/>
    </location>
    <ligand>
        <name>Mg(2+)</name>
        <dbReference type="ChEBI" id="CHEBI:18420"/>
        <label>3</label>
    </ligand>
</feature>
<dbReference type="AlphaFoldDB" id="A0A371BFS7"/>
<comment type="catalytic activity">
    <reaction evidence="2">
        <text>thiamine phosphate + ATP = thiamine diphosphate + ADP</text>
        <dbReference type="Rhea" id="RHEA:15913"/>
        <dbReference type="ChEBI" id="CHEBI:30616"/>
        <dbReference type="ChEBI" id="CHEBI:37575"/>
        <dbReference type="ChEBI" id="CHEBI:58937"/>
        <dbReference type="ChEBI" id="CHEBI:456216"/>
        <dbReference type="EC" id="2.7.4.16"/>
    </reaction>
</comment>
<accession>A0A371BFS7</accession>
<dbReference type="InterPro" id="IPR036676">
    <property type="entry name" value="PurM-like_C_sf"/>
</dbReference>
<feature type="binding site" evidence="2">
    <location>
        <position position="115"/>
    </location>
    <ligand>
        <name>Mg(2+)</name>
        <dbReference type="ChEBI" id="CHEBI:18420"/>
        <label>1</label>
    </ligand>
</feature>
<feature type="binding site" evidence="2">
    <location>
        <begin position="114"/>
        <end position="115"/>
    </location>
    <ligand>
        <name>ATP</name>
        <dbReference type="ChEBI" id="CHEBI:30616"/>
    </ligand>
</feature>
<feature type="domain" description="PurM-like C-terminal" evidence="4">
    <location>
        <begin position="146"/>
        <end position="262"/>
    </location>
</feature>
<dbReference type="PIRSF" id="PIRSF005303">
    <property type="entry name" value="Thiam_monoph_kin"/>
    <property type="match status" value="1"/>
</dbReference>
<keyword evidence="2" id="KW-0067">ATP-binding</keyword>
<evidence type="ECO:0000313" key="5">
    <source>
        <dbReference type="EMBL" id="RDV06368.1"/>
    </source>
</evidence>
<dbReference type="HAMAP" id="MF_02128">
    <property type="entry name" value="TMP_kinase"/>
    <property type="match status" value="1"/>
</dbReference>
<dbReference type="GO" id="GO:0005524">
    <property type="term" value="F:ATP binding"/>
    <property type="evidence" value="ECO:0007669"/>
    <property type="project" value="UniProtKB-UniRule"/>
</dbReference>
<gene>
    <name evidence="2 5" type="primary">thiL</name>
    <name evidence="5" type="ORF">DXH95_02755</name>
</gene>
<keyword evidence="2 5" id="KW-0808">Transferase</keyword>
<evidence type="ECO:0000256" key="2">
    <source>
        <dbReference type="HAMAP-Rule" id="MF_02128"/>
    </source>
</evidence>
<dbReference type="EC" id="2.7.4.16" evidence="2"/>
<comment type="function">
    <text evidence="2">Catalyzes the ATP-dependent phosphorylation of thiamine-monophosphate (TMP) to form thiamine-pyrophosphate (TPP), the active form of vitamin B1.</text>
</comment>
<comment type="similarity">
    <text evidence="2">Belongs to the thiamine-monophosphate kinase family.</text>
</comment>
<sequence>MTAESTFIEMMRSMARDPAARGLMDDTAVIELGNETLILTHDMMAEDVHWLPKADPADVAWKLVSVNLSDLAAKGARPLGVLLGFMLGESEWDRRFAGGLERALIHYAVPLLGGDTVSNKGDKRAVGLTAIGAATHRPVPARSGARAGDVLYVTGTLGDALAGFELAEAGLEVVDTLSAAYHRPVARLSDGQALAPFVTAMMDVSDGMLLDAERMAHASKVEIRIDIDAIPLSAAYCAMRGDSLDSRLQAASWGDDYELLFTAPADSALPVAATAIGRVNDGSGLALFEANAPIPLPPSLGYQHH</sequence>
<feature type="binding site" evidence="2">
    <location>
        <position position="205"/>
    </location>
    <ligand>
        <name>ATP</name>
        <dbReference type="ChEBI" id="CHEBI:30616"/>
    </ligand>
</feature>
<feature type="binding site" evidence="2">
    <location>
        <position position="40"/>
    </location>
    <ligand>
        <name>Mg(2+)</name>
        <dbReference type="ChEBI" id="CHEBI:18420"/>
        <label>4</label>
    </ligand>
</feature>
<feature type="binding site" evidence="2">
    <location>
        <position position="26"/>
    </location>
    <ligand>
        <name>Mg(2+)</name>
        <dbReference type="ChEBI" id="CHEBI:18420"/>
        <label>4</label>
    </ligand>
</feature>
<feature type="binding site" evidence="2">
    <location>
        <position position="142"/>
    </location>
    <ligand>
        <name>ATP</name>
        <dbReference type="ChEBI" id="CHEBI:30616"/>
    </ligand>
</feature>
<comment type="caution">
    <text evidence="5">The sequence shown here is derived from an EMBL/GenBank/DDBJ whole genome shotgun (WGS) entry which is preliminary data.</text>
</comment>
<evidence type="ECO:0000259" key="3">
    <source>
        <dbReference type="Pfam" id="PF00586"/>
    </source>
</evidence>
<feature type="binding site" evidence="2">
    <location>
        <position position="42"/>
    </location>
    <ligand>
        <name>Mg(2+)</name>
        <dbReference type="ChEBI" id="CHEBI:18420"/>
        <label>2</label>
    </ligand>
</feature>
<dbReference type="EMBL" id="QRGP01000001">
    <property type="protein sequence ID" value="RDV06368.1"/>
    <property type="molecule type" value="Genomic_DNA"/>
</dbReference>
<keyword evidence="2" id="KW-0547">Nucleotide-binding</keyword>
<feature type="binding site" evidence="2">
    <location>
        <position position="26"/>
    </location>
    <ligand>
        <name>Mg(2+)</name>
        <dbReference type="ChEBI" id="CHEBI:18420"/>
        <label>3</label>
    </ligand>
</feature>
<feature type="binding site" evidence="2">
    <location>
        <position position="49"/>
    </location>
    <ligand>
        <name>substrate</name>
    </ligand>
</feature>
<dbReference type="GO" id="GO:0009030">
    <property type="term" value="F:thiamine-phosphate kinase activity"/>
    <property type="evidence" value="ECO:0007669"/>
    <property type="project" value="UniProtKB-UniRule"/>
</dbReference>
<feature type="binding site" evidence="2">
    <location>
        <position position="70"/>
    </location>
    <ligand>
        <name>Mg(2+)</name>
        <dbReference type="ChEBI" id="CHEBI:18420"/>
        <label>2</label>
    </ligand>
</feature>
<reference evidence="6" key="1">
    <citation type="submission" date="2018-08" db="EMBL/GenBank/DDBJ databases">
        <authorList>
            <person name="Kim S.-J."/>
            <person name="Jung G.-Y."/>
        </authorList>
    </citation>
    <scope>NUCLEOTIDE SEQUENCE [LARGE SCALE GENOMIC DNA]</scope>
    <source>
        <strain evidence="6">GY_G</strain>
    </source>
</reference>
<dbReference type="PANTHER" id="PTHR30270">
    <property type="entry name" value="THIAMINE-MONOPHOSPHATE KINASE"/>
    <property type="match status" value="1"/>
</dbReference>
<feature type="binding site" evidence="2">
    <location>
        <position position="255"/>
    </location>
    <ligand>
        <name>substrate</name>
    </ligand>
</feature>
<comment type="caution">
    <text evidence="2">Lacks conserved residue(s) required for the propagation of feature annotation.</text>
</comment>
<dbReference type="CDD" id="cd02194">
    <property type="entry name" value="ThiL"/>
    <property type="match status" value="1"/>
</dbReference>
<dbReference type="Pfam" id="PF00586">
    <property type="entry name" value="AIRS"/>
    <property type="match status" value="1"/>
</dbReference>
<dbReference type="InterPro" id="IPR010918">
    <property type="entry name" value="PurM-like_C_dom"/>
</dbReference>
<dbReference type="GO" id="GO:0009228">
    <property type="term" value="P:thiamine biosynthetic process"/>
    <property type="evidence" value="ECO:0007669"/>
    <property type="project" value="UniProtKB-KW"/>
</dbReference>
<comment type="miscellaneous">
    <text evidence="2">Reaction mechanism of ThiL seems to utilize a direct, inline transfer of the gamma-phosphate of ATP to TMP rather than a phosphorylated enzyme intermediate.</text>
</comment>
<proteinExistence type="inferred from homology"/>
<dbReference type="InterPro" id="IPR006283">
    <property type="entry name" value="ThiL-like"/>
</dbReference>
<feature type="domain" description="PurM-like N-terminal" evidence="3">
    <location>
        <begin position="25"/>
        <end position="133"/>
    </location>
</feature>
<organism evidence="5 6">
    <name type="scientific">Sphingorhabdus pulchriflava</name>
    <dbReference type="NCBI Taxonomy" id="2292257"/>
    <lineage>
        <taxon>Bacteria</taxon>
        <taxon>Pseudomonadati</taxon>
        <taxon>Pseudomonadota</taxon>
        <taxon>Alphaproteobacteria</taxon>
        <taxon>Sphingomonadales</taxon>
        <taxon>Sphingomonadaceae</taxon>
        <taxon>Sphingorhabdus</taxon>
    </lineage>
</organism>
<comment type="pathway">
    <text evidence="2">Cofactor biosynthesis; thiamine diphosphate biosynthesis; thiamine diphosphate from thiamine phosphate: step 1/1.</text>
</comment>
<evidence type="ECO:0000259" key="4">
    <source>
        <dbReference type="Pfam" id="PF02769"/>
    </source>
</evidence>
<dbReference type="InterPro" id="IPR036921">
    <property type="entry name" value="PurM-like_N_sf"/>
</dbReference>
<dbReference type="RefSeq" id="WP_115547922.1">
    <property type="nucleotide sequence ID" value="NZ_QRGP01000001.1"/>
</dbReference>
<dbReference type="GO" id="GO:0000287">
    <property type="term" value="F:magnesium ion binding"/>
    <property type="evidence" value="ECO:0007669"/>
    <property type="project" value="UniProtKB-UniRule"/>
</dbReference>
<dbReference type="SUPFAM" id="SSF55326">
    <property type="entry name" value="PurM N-terminal domain-like"/>
    <property type="match status" value="1"/>
</dbReference>
<dbReference type="UniPathway" id="UPA00060">
    <property type="reaction ID" value="UER00142"/>
</dbReference>
<feature type="binding site" evidence="2">
    <location>
        <position position="302"/>
    </location>
    <ligand>
        <name>substrate</name>
    </ligand>
</feature>
<evidence type="ECO:0000313" key="6">
    <source>
        <dbReference type="Proteomes" id="UP000263833"/>
    </source>
</evidence>
<dbReference type="InterPro" id="IPR016188">
    <property type="entry name" value="PurM-like_N"/>
</dbReference>
<keyword evidence="2 5" id="KW-0418">Kinase</keyword>
<keyword evidence="1 2" id="KW-0784">Thiamine biosynthesis</keyword>
<feature type="binding site" evidence="2">
    <location>
        <position position="206"/>
    </location>
    <ligand>
        <name>Mg(2+)</name>
        <dbReference type="ChEBI" id="CHEBI:18420"/>
        <label>5</label>
    </ligand>
</feature>
<dbReference type="Gene3D" id="3.30.1330.10">
    <property type="entry name" value="PurM-like, N-terminal domain"/>
    <property type="match status" value="1"/>
</dbReference>
<feature type="binding site" evidence="2">
    <location>
        <position position="70"/>
    </location>
    <ligand>
        <name>Mg(2+)</name>
        <dbReference type="ChEBI" id="CHEBI:18420"/>
        <label>4</label>
    </ligand>
</feature>
<dbReference type="GO" id="GO:0009229">
    <property type="term" value="P:thiamine diphosphate biosynthetic process"/>
    <property type="evidence" value="ECO:0007669"/>
    <property type="project" value="UniProtKB-UniRule"/>
</dbReference>
<keyword evidence="6" id="KW-1185">Reference proteome</keyword>
<dbReference type="Pfam" id="PF02769">
    <property type="entry name" value="AIRS_C"/>
    <property type="match status" value="1"/>
</dbReference>
<name>A0A371BFS7_9SPHN</name>
<keyword evidence="2" id="KW-0479">Metal-binding</keyword>
<dbReference type="SUPFAM" id="SSF56042">
    <property type="entry name" value="PurM C-terminal domain-like"/>
    <property type="match status" value="1"/>
</dbReference>
<keyword evidence="2" id="KW-0460">Magnesium</keyword>
<dbReference type="OrthoDB" id="9802811at2"/>
<protein>
    <recommendedName>
        <fullName evidence="2">Thiamine-monophosphate kinase</fullName>
        <shortName evidence="2">TMP kinase</shortName>
        <shortName evidence="2">Thiamine-phosphate kinase</shortName>
        <ecNumber evidence="2">2.7.4.16</ecNumber>
    </recommendedName>
</protein>
<feature type="binding site" evidence="2">
    <location>
        <position position="42"/>
    </location>
    <ligand>
        <name>Mg(2+)</name>
        <dbReference type="ChEBI" id="CHEBI:18420"/>
        <label>1</label>
    </ligand>
</feature>
<dbReference type="Proteomes" id="UP000263833">
    <property type="component" value="Unassembled WGS sequence"/>
</dbReference>
<dbReference type="PANTHER" id="PTHR30270:SF0">
    <property type="entry name" value="THIAMINE-MONOPHOSPHATE KINASE"/>
    <property type="match status" value="1"/>
</dbReference>
<evidence type="ECO:0000256" key="1">
    <source>
        <dbReference type="ARBA" id="ARBA00022977"/>
    </source>
</evidence>
<dbReference type="NCBIfam" id="TIGR01379">
    <property type="entry name" value="thiL"/>
    <property type="match status" value="1"/>
</dbReference>
<dbReference type="Gene3D" id="3.90.650.10">
    <property type="entry name" value="PurM-like C-terminal domain"/>
    <property type="match status" value="1"/>
</dbReference>